<dbReference type="SUPFAM" id="SSF52266">
    <property type="entry name" value="SGNH hydrolase"/>
    <property type="match status" value="1"/>
</dbReference>
<dbReference type="PANTHER" id="PTHR34407">
    <property type="entry name" value="EXPRESSED PROTEIN"/>
    <property type="match status" value="1"/>
</dbReference>
<dbReference type="KEGG" id="cvr:CHLNCDRAFT_136819"/>
<dbReference type="InterPro" id="IPR036514">
    <property type="entry name" value="SGNH_hydro_sf"/>
</dbReference>
<dbReference type="OrthoDB" id="532422at2759"/>
<accession>E1ZL46</accession>
<dbReference type="GeneID" id="17352858"/>
<keyword evidence="3" id="KW-1185">Reference proteome</keyword>
<evidence type="ECO:0000313" key="2">
    <source>
        <dbReference type="EMBL" id="EFN53595.1"/>
    </source>
</evidence>
<feature type="region of interest" description="Disordered" evidence="1">
    <location>
        <begin position="76"/>
        <end position="111"/>
    </location>
</feature>
<evidence type="ECO:0000256" key="1">
    <source>
        <dbReference type="SAM" id="MobiDB-lite"/>
    </source>
</evidence>
<proteinExistence type="predicted"/>
<evidence type="ECO:0000313" key="3">
    <source>
        <dbReference type="Proteomes" id="UP000008141"/>
    </source>
</evidence>
<dbReference type="Gene3D" id="3.40.50.1110">
    <property type="entry name" value="SGNH hydrolase"/>
    <property type="match status" value="1"/>
</dbReference>
<dbReference type="Proteomes" id="UP000008141">
    <property type="component" value="Unassembled WGS sequence"/>
</dbReference>
<organism evidence="3">
    <name type="scientific">Chlorella variabilis</name>
    <name type="common">Green alga</name>
    <dbReference type="NCBI Taxonomy" id="554065"/>
    <lineage>
        <taxon>Eukaryota</taxon>
        <taxon>Viridiplantae</taxon>
        <taxon>Chlorophyta</taxon>
        <taxon>core chlorophytes</taxon>
        <taxon>Trebouxiophyceae</taxon>
        <taxon>Chlorellales</taxon>
        <taxon>Chlorellaceae</taxon>
        <taxon>Chlorella clade</taxon>
        <taxon>Chlorella</taxon>
    </lineage>
</organism>
<name>E1ZL46_CHLVA</name>
<dbReference type="AlphaFoldDB" id="E1ZL46"/>
<feature type="region of interest" description="Disordered" evidence="1">
    <location>
        <begin position="1"/>
        <end position="28"/>
    </location>
</feature>
<protein>
    <submittedName>
        <fullName evidence="2">Expressed protein</fullName>
    </submittedName>
</protein>
<dbReference type="eggNOG" id="ENOG502SN07">
    <property type="taxonomic scope" value="Eukaryota"/>
</dbReference>
<reference evidence="2 3" key="1">
    <citation type="journal article" date="2010" name="Plant Cell">
        <title>The Chlorella variabilis NC64A genome reveals adaptation to photosymbiosis, coevolution with viruses, and cryptic sex.</title>
        <authorList>
            <person name="Blanc G."/>
            <person name="Duncan G."/>
            <person name="Agarkova I."/>
            <person name="Borodovsky M."/>
            <person name="Gurnon J."/>
            <person name="Kuo A."/>
            <person name="Lindquist E."/>
            <person name="Lucas S."/>
            <person name="Pangilinan J."/>
            <person name="Polle J."/>
            <person name="Salamov A."/>
            <person name="Terry A."/>
            <person name="Yamada T."/>
            <person name="Dunigan D.D."/>
            <person name="Grigoriev I.V."/>
            <person name="Claverie J.M."/>
            <person name="Van Etten J.L."/>
        </authorList>
    </citation>
    <scope>NUCLEOTIDE SEQUENCE [LARGE SCALE GENOMIC DNA]</scope>
    <source>
        <strain evidence="2 3">NC64A</strain>
    </source>
</reference>
<dbReference type="CDD" id="cd00229">
    <property type="entry name" value="SGNH_hydrolase"/>
    <property type="match status" value="1"/>
</dbReference>
<dbReference type="EMBL" id="GL433851">
    <property type="protein sequence ID" value="EFN53595.1"/>
    <property type="molecule type" value="Genomic_DNA"/>
</dbReference>
<dbReference type="PANTHER" id="PTHR34407:SF1">
    <property type="entry name" value="SGNH HYDROLASE-TYPE ESTERASE DOMAIN-CONTAINING PROTEIN"/>
    <property type="match status" value="1"/>
</dbReference>
<gene>
    <name evidence="2" type="ORF">CHLNCDRAFT_136819</name>
</gene>
<dbReference type="OMA" id="FAWIRET"/>
<feature type="compositionally biased region" description="Low complexity" evidence="1">
    <location>
        <begin position="77"/>
        <end position="89"/>
    </location>
</feature>
<dbReference type="InParanoid" id="E1ZL46"/>
<sequence length="570" mass="61737">MMVQDVEPAATVQRSDLETGDGGPAAADAAAACECPPADCPPIQKCLCPPAQDCTCDDQESPKDCPPAEFKCEEQGAEPAKTAKAADSAGGAGGPAGAPPHAGWRSSPHVAATSYKPGLRARQMQKGVVSYGAPARPRRALAKLLNGEPISVAAVGGSITWGEGAENVGQTDYAARVFAWIRETFPKANHTLVNAAIPGVPSSYFALCNRWHVPEDVDLVVFNVNDNVDGSPGSGMRLAHERLLRKLLQYRNRPAVLELVFYRYPAPDFTLGGDLGSQYRYHGDDEIGVLAQYYHTPWLATRSLVWDYLQETALDPKSRTGEMVGMWATTDDGDHPSDTGHGWLADLVIYWMQQVMDDLVRHPLEAEDEEEAQAPLSLPMYIGNFESKSNTCLMGTMMKDLVTAADPAFKWVNEGTAKKPKWGYVSTQPGSSLEITLSTNVLEGQEAGYNVSLGVGHLKSYEHMGWWEMTCVEGCACDPLTRNGHHVTPEKQSQLFHAMALVSASDTCRLRFTVLDETESGEHKFKLLGLVISEAADMVVNTEPEEDHPVSIQYELGKNGTAAEFALGGI</sequence>
<dbReference type="RefSeq" id="XP_005845697.1">
    <property type="nucleotide sequence ID" value="XM_005845635.1"/>
</dbReference>